<accession>A0A1R2CXV3</accession>
<name>A0A1R2CXV3_9CILI</name>
<sequence>MESISVTILRKYSSEKTDKITETAYFTPVYKATKERTPQKIPDKKLMGYQKKNTQEKFTQLNKSNYLKKTQVIKDANVKIPSENLRKTQVLRFKEKRNSNNGSYLVPSLKEILSKHSDSYKKITQTLNARNTNFTGSPVIIKYNLHKKTALESKNLTKTLKSLRFNAEIIPESTSKGLSKDDLKAFFNNRSYSKSSANIL</sequence>
<organism evidence="1 2">
    <name type="scientific">Stentor coeruleus</name>
    <dbReference type="NCBI Taxonomy" id="5963"/>
    <lineage>
        <taxon>Eukaryota</taxon>
        <taxon>Sar</taxon>
        <taxon>Alveolata</taxon>
        <taxon>Ciliophora</taxon>
        <taxon>Postciliodesmatophora</taxon>
        <taxon>Heterotrichea</taxon>
        <taxon>Heterotrichida</taxon>
        <taxon>Stentoridae</taxon>
        <taxon>Stentor</taxon>
    </lineage>
</organism>
<proteinExistence type="predicted"/>
<evidence type="ECO:0000313" key="2">
    <source>
        <dbReference type="Proteomes" id="UP000187209"/>
    </source>
</evidence>
<dbReference type="Proteomes" id="UP000187209">
    <property type="component" value="Unassembled WGS sequence"/>
</dbReference>
<evidence type="ECO:0000313" key="1">
    <source>
        <dbReference type="EMBL" id="OMJ93844.1"/>
    </source>
</evidence>
<keyword evidence="2" id="KW-1185">Reference proteome</keyword>
<dbReference type="EMBL" id="MPUH01000036">
    <property type="protein sequence ID" value="OMJ93844.1"/>
    <property type="molecule type" value="Genomic_DNA"/>
</dbReference>
<comment type="caution">
    <text evidence="1">The sequence shown here is derived from an EMBL/GenBank/DDBJ whole genome shotgun (WGS) entry which is preliminary data.</text>
</comment>
<reference evidence="1 2" key="1">
    <citation type="submission" date="2016-11" db="EMBL/GenBank/DDBJ databases">
        <title>The macronuclear genome of Stentor coeruleus: a giant cell with tiny introns.</title>
        <authorList>
            <person name="Slabodnick M."/>
            <person name="Ruby J.G."/>
            <person name="Reiff S.B."/>
            <person name="Swart E.C."/>
            <person name="Gosai S."/>
            <person name="Prabakaran S."/>
            <person name="Witkowska E."/>
            <person name="Larue G.E."/>
            <person name="Fisher S."/>
            <person name="Freeman R.M."/>
            <person name="Gunawardena J."/>
            <person name="Chu W."/>
            <person name="Stover N.A."/>
            <person name="Gregory B.D."/>
            <person name="Nowacki M."/>
            <person name="Derisi J."/>
            <person name="Roy S.W."/>
            <person name="Marshall W.F."/>
            <person name="Sood P."/>
        </authorList>
    </citation>
    <scope>NUCLEOTIDE SEQUENCE [LARGE SCALE GENOMIC DNA]</scope>
    <source>
        <strain evidence="1">WM001</strain>
    </source>
</reference>
<protein>
    <submittedName>
        <fullName evidence="1">Uncharacterized protein</fullName>
    </submittedName>
</protein>
<gene>
    <name evidence="1" type="ORF">SteCoe_3172</name>
</gene>
<dbReference type="AlphaFoldDB" id="A0A1R2CXV3"/>